<dbReference type="InterPro" id="IPR040839">
    <property type="entry name" value="MG4"/>
</dbReference>
<dbReference type="PANTHER" id="PTHR11412:SF171">
    <property type="entry name" value="PREGNANCY ZONE PROTEIN-LIKE PROTEIN"/>
    <property type="match status" value="1"/>
</dbReference>
<dbReference type="Gene3D" id="2.20.130.20">
    <property type="match status" value="1"/>
</dbReference>
<sequence>MSIGQAEQICMDFIKADFQLPPVNISILLKRTNDVTVPDVIASTHLYNQDVNGASLCADLSIPDTSETTAYLLFRADETTYFHVADQKQVFLRRPFVKPVTFIEPDKPVYKPGQKVQFRILRLSSELKPITEPISKVWINNPSGTRIAQWLDVVTDGGIATLDLDLSKEPPLGTWEIVVTSEDGVTKKQFKVLEYVLPKYDVTVAFPSKKIPRTVTRVSATVCARYTYGKAVEGEAVLSVCLRPDEKRLSYSTGGVEPPCVDARPLDLQDGCREFDVDISELPIEDREYSSGRWYNAQLTFSANVTELDTDVTLTGEESASLVLDRLNLQIRGRDYFRGSIPYVAEVVATQPDGKPAAGILIELSGNQPNQVSPTAANGIATFTIEIGKEIESIYLVAKTVDAGGVQTSKRVRGWFSTSKQFLQIEAATGVMRCGEIGSVRITYTVNKPGTRQFYYKVGANNKIIDVGTTEQTLTELQYASTETADDGSASNLFVLLKKAQRQLGGSRGVASFNLEFNVTHEMAPQIKLLVFHVVQGSGNDATKEIIADSREIDVEKCLRNKVSISFAEREQTPGSEAMLQIRASPRSLCAVGVVDKSVTLLADSNPITPATVFAKLKDGIPNYRTRYSFKDYCTSRHGKPGSIQVPPIPARVSAGGLGLHFTTIPPFHRYPASYTWKHTDYVDSRQAFQDLDYWSCQT</sequence>
<dbReference type="Gene3D" id="2.60.40.1930">
    <property type="match status" value="2"/>
</dbReference>
<dbReference type="Pfam" id="PF17791">
    <property type="entry name" value="MG3"/>
    <property type="match status" value="1"/>
</dbReference>
<proteinExistence type="predicted"/>
<dbReference type="PANTHER" id="PTHR11412">
    <property type="entry name" value="MACROGLOBULIN / COMPLEMENT"/>
    <property type="match status" value="1"/>
</dbReference>
<dbReference type="GeneID" id="106814946"/>
<dbReference type="Gene3D" id="2.60.40.10">
    <property type="entry name" value="Immunoglobulins"/>
    <property type="match status" value="1"/>
</dbReference>
<feature type="domain" description="Alpha-2-macroglobulin bait region" evidence="1">
    <location>
        <begin position="423"/>
        <end position="602"/>
    </location>
</feature>
<dbReference type="InterPro" id="IPR041555">
    <property type="entry name" value="MG3"/>
</dbReference>
<dbReference type="Proteomes" id="UP000695022">
    <property type="component" value="Unplaced"/>
</dbReference>
<evidence type="ECO:0000313" key="3">
    <source>
        <dbReference type="RefSeq" id="XP_014674826.1"/>
    </source>
</evidence>
<dbReference type="SMART" id="SM01359">
    <property type="entry name" value="A2M_N_2"/>
    <property type="match status" value="1"/>
</dbReference>
<dbReference type="Pfam" id="PF07703">
    <property type="entry name" value="A2M_BRD"/>
    <property type="match status" value="1"/>
</dbReference>
<dbReference type="InterPro" id="IPR002890">
    <property type="entry name" value="MG2"/>
</dbReference>
<dbReference type="InterPro" id="IPR011625">
    <property type="entry name" value="A2M_N_BRD"/>
</dbReference>
<protein>
    <submittedName>
        <fullName evidence="3">Ovostatin-like</fullName>
    </submittedName>
</protein>
<dbReference type="Pfam" id="PF17789">
    <property type="entry name" value="MG4"/>
    <property type="match status" value="1"/>
</dbReference>
<dbReference type="InterPro" id="IPR050473">
    <property type="entry name" value="A2M/Complement_sys"/>
</dbReference>
<name>A0ABM1ERK5_PRICU</name>
<reference evidence="3" key="1">
    <citation type="submission" date="2025-08" db="UniProtKB">
        <authorList>
            <consortium name="RefSeq"/>
        </authorList>
    </citation>
    <scope>IDENTIFICATION</scope>
</reference>
<dbReference type="Pfam" id="PF01835">
    <property type="entry name" value="MG2"/>
    <property type="match status" value="1"/>
</dbReference>
<keyword evidence="2" id="KW-1185">Reference proteome</keyword>
<gene>
    <name evidence="3" type="primary">LOC106814946</name>
</gene>
<evidence type="ECO:0000313" key="2">
    <source>
        <dbReference type="Proteomes" id="UP000695022"/>
    </source>
</evidence>
<dbReference type="RefSeq" id="XP_014674826.1">
    <property type="nucleotide sequence ID" value="XM_014819340.1"/>
</dbReference>
<dbReference type="Gene3D" id="2.60.40.1940">
    <property type="match status" value="1"/>
</dbReference>
<organism evidence="2 3">
    <name type="scientific">Priapulus caudatus</name>
    <name type="common">Priapulid worm</name>
    <dbReference type="NCBI Taxonomy" id="37621"/>
    <lineage>
        <taxon>Eukaryota</taxon>
        <taxon>Metazoa</taxon>
        <taxon>Ecdysozoa</taxon>
        <taxon>Scalidophora</taxon>
        <taxon>Priapulida</taxon>
        <taxon>Priapulimorpha</taxon>
        <taxon>Priapulimorphida</taxon>
        <taxon>Priapulidae</taxon>
        <taxon>Priapulus</taxon>
    </lineage>
</organism>
<dbReference type="InterPro" id="IPR013783">
    <property type="entry name" value="Ig-like_fold"/>
</dbReference>
<accession>A0ABM1ERK5</accession>
<evidence type="ECO:0000259" key="1">
    <source>
        <dbReference type="SMART" id="SM01359"/>
    </source>
</evidence>